<organism evidence="6 7">
    <name type="scientific">Methyloprofundus sedimenti</name>
    <dbReference type="NCBI Taxonomy" id="1420851"/>
    <lineage>
        <taxon>Bacteria</taxon>
        <taxon>Pseudomonadati</taxon>
        <taxon>Pseudomonadota</taxon>
        <taxon>Gammaproteobacteria</taxon>
        <taxon>Methylococcales</taxon>
        <taxon>Methylococcaceae</taxon>
        <taxon>Methyloprofundus</taxon>
    </lineage>
</organism>
<evidence type="ECO:0000313" key="6">
    <source>
        <dbReference type="EMBL" id="OQK18603.1"/>
    </source>
</evidence>
<dbReference type="AlphaFoldDB" id="A0A1V8MBA0"/>
<protein>
    <recommendedName>
        <fullName evidence="5">Rieske domain-containing protein</fullName>
    </recommendedName>
</protein>
<dbReference type="Gene3D" id="2.102.10.10">
    <property type="entry name" value="Rieske [2Fe-2S] iron-sulphur domain"/>
    <property type="match status" value="1"/>
</dbReference>
<dbReference type="OrthoDB" id="9794779at2"/>
<dbReference type="PROSITE" id="PS51296">
    <property type="entry name" value="RIESKE"/>
    <property type="match status" value="1"/>
</dbReference>
<accession>A0A1V8MBA0</accession>
<keyword evidence="4" id="KW-0411">Iron-sulfur</keyword>
<keyword evidence="3" id="KW-0408">Iron</keyword>
<keyword evidence="2" id="KW-0479">Metal-binding</keyword>
<evidence type="ECO:0000256" key="1">
    <source>
        <dbReference type="ARBA" id="ARBA00022714"/>
    </source>
</evidence>
<evidence type="ECO:0000256" key="4">
    <source>
        <dbReference type="ARBA" id="ARBA00023014"/>
    </source>
</evidence>
<dbReference type="InterPro" id="IPR036922">
    <property type="entry name" value="Rieske_2Fe-2S_sf"/>
</dbReference>
<evidence type="ECO:0000313" key="7">
    <source>
        <dbReference type="Proteomes" id="UP000191980"/>
    </source>
</evidence>
<dbReference type="SUPFAM" id="SSF50022">
    <property type="entry name" value="ISP domain"/>
    <property type="match status" value="1"/>
</dbReference>
<dbReference type="STRING" id="1420851.AU255_12555"/>
<dbReference type="Proteomes" id="UP000191980">
    <property type="component" value="Unassembled WGS sequence"/>
</dbReference>
<reference evidence="6 7" key="1">
    <citation type="submission" date="2015-12" db="EMBL/GenBank/DDBJ databases">
        <authorList>
            <person name="Shamseldin A."/>
            <person name="Moawad H."/>
            <person name="Abd El-Rahim W.M."/>
            <person name="Sadowsky M.J."/>
        </authorList>
    </citation>
    <scope>NUCLEOTIDE SEQUENCE [LARGE SCALE GENOMIC DNA]</scope>
    <source>
        <strain evidence="6 7">WF1</strain>
    </source>
</reference>
<evidence type="ECO:0000259" key="5">
    <source>
        <dbReference type="PROSITE" id="PS51296"/>
    </source>
</evidence>
<dbReference type="EMBL" id="LPUF01000001">
    <property type="protein sequence ID" value="OQK18603.1"/>
    <property type="molecule type" value="Genomic_DNA"/>
</dbReference>
<dbReference type="Pfam" id="PF00355">
    <property type="entry name" value="Rieske"/>
    <property type="match status" value="1"/>
</dbReference>
<feature type="domain" description="Rieske" evidence="5">
    <location>
        <begin position="7"/>
        <end position="112"/>
    </location>
</feature>
<keyword evidence="1" id="KW-0001">2Fe-2S</keyword>
<evidence type="ECO:0000256" key="3">
    <source>
        <dbReference type="ARBA" id="ARBA00023004"/>
    </source>
</evidence>
<comment type="caution">
    <text evidence="6">The sequence shown here is derived from an EMBL/GenBank/DDBJ whole genome shotgun (WGS) entry which is preliminary data.</text>
</comment>
<sequence>MDKSKLKFICSVHDLDKVDYLVRDIEYKHQRRTAIIYYYEAKVYAFVNYCMHMQRRLDCEKETIFHVSGKLLSCSMHGFVFEPTTGECLSPVCAGQKLQAIKLLESEGNIYLSDKHVTLSL</sequence>
<keyword evidence="7" id="KW-1185">Reference proteome</keyword>
<dbReference type="RefSeq" id="WP_080523201.1">
    <property type="nucleotide sequence ID" value="NZ_LPUF01000001.1"/>
</dbReference>
<name>A0A1V8MBA0_9GAMM</name>
<proteinExistence type="predicted"/>
<dbReference type="InterPro" id="IPR017941">
    <property type="entry name" value="Rieske_2Fe-2S"/>
</dbReference>
<gene>
    <name evidence="6" type="ORF">AU255_12555</name>
</gene>
<dbReference type="GO" id="GO:0046872">
    <property type="term" value="F:metal ion binding"/>
    <property type="evidence" value="ECO:0007669"/>
    <property type="project" value="UniProtKB-KW"/>
</dbReference>
<dbReference type="GO" id="GO:0051537">
    <property type="term" value="F:2 iron, 2 sulfur cluster binding"/>
    <property type="evidence" value="ECO:0007669"/>
    <property type="project" value="UniProtKB-KW"/>
</dbReference>
<evidence type="ECO:0000256" key="2">
    <source>
        <dbReference type="ARBA" id="ARBA00022723"/>
    </source>
</evidence>